<protein>
    <submittedName>
        <fullName evidence="1">Pyridoxamine 5'-phosphate oxidase family protein</fullName>
    </submittedName>
</protein>
<dbReference type="InterPro" id="IPR024747">
    <property type="entry name" value="Pyridox_Oxase-rel"/>
</dbReference>
<organism evidence="1 2">
    <name type="scientific">Photobacterium halotolerans</name>
    <dbReference type="NCBI Taxonomy" id="265726"/>
    <lineage>
        <taxon>Bacteria</taxon>
        <taxon>Pseudomonadati</taxon>
        <taxon>Pseudomonadota</taxon>
        <taxon>Gammaproteobacteria</taxon>
        <taxon>Vibrionales</taxon>
        <taxon>Vibrionaceae</taxon>
        <taxon>Photobacterium</taxon>
    </lineage>
</organism>
<evidence type="ECO:0000313" key="1">
    <source>
        <dbReference type="EMBL" id="NAW65508.1"/>
    </source>
</evidence>
<dbReference type="SUPFAM" id="SSF50475">
    <property type="entry name" value="FMN-binding split barrel"/>
    <property type="match status" value="1"/>
</dbReference>
<proteinExistence type="predicted"/>
<dbReference type="InterPro" id="IPR012349">
    <property type="entry name" value="Split_barrel_FMN-bd"/>
</dbReference>
<dbReference type="Gene3D" id="2.30.110.10">
    <property type="entry name" value="Electron Transport, Fmn-binding Protein, Chain A"/>
    <property type="match status" value="1"/>
</dbReference>
<accession>A0A7X5ASL8</accession>
<dbReference type="PANTHER" id="PTHR34071">
    <property type="entry name" value="5-NITROIMIDAZOLE ANTIBIOTICS RESISTANCE PROTEIN, NIMA-FAMILY-RELATED PROTEIN-RELATED"/>
    <property type="match status" value="1"/>
</dbReference>
<reference evidence="1 2" key="1">
    <citation type="submission" date="2017-05" db="EMBL/GenBank/DDBJ databases">
        <title>High clonality and local adaptation shapes Vibrionaceae linages within an endangered oasis.</title>
        <authorList>
            <person name="Vazquez-Rosas-Landa M."/>
        </authorList>
    </citation>
    <scope>NUCLEOTIDE SEQUENCE [LARGE SCALE GENOMIC DNA]</scope>
    <source>
        <strain evidence="1 2">P46_P4S1P180</strain>
    </source>
</reference>
<dbReference type="Proteomes" id="UP000465712">
    <property type="component" value="Unassembled WGS sequence"/>
</dbReference>
<dbReference type="Pfam" id="PF12900">
    <property type="entry name" value="Pyridox_ox_2"/>
    <property type="match status" value="1"/>
</dbReference>
<dbReference type="EMBL" id="WXWW01000149">
    <property type="protein sequence ID" value="NAW65508.1"/>
    <property type="molecule type" value="Genomic_DNA"/>
</dbReference>
<dbReference type="AlphaFoldDB" id="A0A7X5ASL8"/>
<name>A0A7X5ASL8_9GAMM</name>
<evidence type="ECO:0000313" key="2">
    <source>
        <dbReference type="Proteomes" id="UP000465712"/>
    </source>
</evidence>
<dbReference type="RefSeq" id="WP_161444593.1">
    <property type="nucleotide sequence ID" value="NZ_WXWW01000149.1"/>
</dbReference>
<sequence length="218" mass="24400">MLSTSKRTDIKKGAHKAVFEQEALYQIIDESLVAHVAIQEAHGPVVIPMLAWRVGDFVYIHGANNSRLLRKLRQEVQTCLTFTLFDGWVLARSAFNHSAHYRSAVVFGQFEVIEDSAEKDQVLNHFVEQIAPGRTQDIRLSNSKELAATTVLRMPLNEASVKISNKDVSDDPADQDLQVWAGFIPYRTVVGPLKATAGLHEAIPTPDYRAAYGKRWES</sequence>
<gene>
    <name evidence="1" type="ORF">CAG72_09785</name>
</gene>
<comment type="caution">
    <text evidence="1">The sequence shown here is derived from an EMBL/GenBank/DDBJ whole genome shotgun (WGS) entry which is preliminary data.</text>
</comment>
<dbReference type="PANTHER" id="PTHR34071:SF2">
    <property type="entry name" value="FLAVIN-NUCLEOTIDE-BINDING PROTEIN"/>
    <property type="match status" value="1"/>
</dbReference>